<protein>
    <recommendedName>
        <fullName evidence="4">Transporter</fullName>
    </recommendedName>
</protein>
<keyword evidence="3" id="KW-1185">Reference proteome</keyword>
<evidence type="ECO:0000313" key="2">
    <source>
        <dbReference type="EMBL" id="MEJ6010681.1"/>
    </source>
</evidence>
<dbReference type="Proteomes" id="UP001379235">
    <property type="component" value="Unassembled WGS sequence"/>
</dbReference>
<gene>
    <name evidence="2" type="ORF">WG900_12230</name>
</gene>
<keyword evidence="1" id="KW-0732">Signal</keyword>
<comment type="caution">
    <text evidence="2">The sequence shown here is derived from an EMBL/GenBank/DDBJ whole genome shotgun (WGS) entry which is preliminary data.</text>
</comment>
<name>A0ABU8S9P9_9SPHN</name>
<feature type="chain" id="PRO_5046552623" description="Transporter" evidence="1">
    <location>
        <begin position="24"/>
        <end position="354"/>
    </location>
</feature>
<organism evidence="2 3">
    <name type="scientific">Novosphingobium aquae</name>
    <dbReference type="NCBI Taxonomy" id="3133435"/>
    <lineage>
        <taxon>Bacteria</taxon>
        <taxon>Pseudomonadati</taxon>
        <taxon>Pseudomonadota</taxon>
        <taxon>Alphaproteobacteria</taxon>
        <taxon>Sphingomonadales</taxon>
        <taxon>Sphingomonadaceae</taxon>
        <taxon>Novosphingobium</taxon>
    </lineage>
</organism>
<reference evidence="2 3" key="1">
    <citation type="submission" date="2024-03" db="EMBL/GenBank/DDBJ databases">
        <authorList>
            <person name="Jo J.-H."/>
        </authorList>
    </citation>
    <scope>NUCLEOTIDE SEQUENCE [LARGE SCALE GENOMIC DNA]</scope>
    <source>
        <strain evidence="2 3">AS3R-12</strain>
    </source>
</reference>
<proteinExistence type="predicted"/>
<evidence type="ECO:0000313" key="3">
    <source>
        <dbReference type="Proteomes" id="UP001379235"/>
    </source>
</evidence>
<dbReference type="EMBL" id="JBBHJY010000006">
    <property type="protein sequence ID" value="MEJ6010681.1"/>
    <property type="molecule type" value="Genomic_DNA"/>
</dbReference>
<evidence type="ECO:0000256" key="1">
    <source>
        <dbReference type="SAM" id="SignalP"/>
    </source>
</evidence>
<dbReference type="RefSeq" id="WP_339967459.1">
    <property type="nucleotide sequence ID" value="NZ_JBBHJY010000006.1"/>
</dbReference>
<evidence type="ECO:0008006" key="4">
    <source>
        <dbReference type="Google" id="ProtNLM"/>
    </source>
</evidence>
<feature type="signal peptide" evidence="1">
    <location>
        <begin position="1"/>
        <end position="23"/>
    </location>
</feature>
<accession>A0ABU8S9P9</accession>
<sequence length="354" mass="37323">MTVTKLGSAFALPLALCAIPAAAQDNSSEEIAVTALRPDAHGPAGTMADHVHKQGDWMFGLMAMHESYGGANRAGTTDLTPAQVAAAGYSVRDSAMTMDMAMLHVMYAPNDRVTLMLVPSWMRMGMTMEGLPAMAGGMASGHGGHTLMPGQTMAHSVQGLGDTQFGALVSLSRRPELSVHAGLMVSAPTGSVSRRNASGSYVHYMMQGGSGTWDLNPSFTLHGANRRFGWGAQVAYLFRVEDANKSGFRFGDRFTATAWASKPVTGNLSLSSRIAFSREGTIQGHYNGAHGHASPPDLQGNYGGTRIDAGLGANLIVAKRVRLGLEAALPVLQDLNGIQLPRKFSGNLSASLMF</sequence>